<dbReference type="HAMAP" id="MF_00200">
    <property type="entry name" value="RTC"/>
    <property type="match status" value="1"/>
</dbReference>
<dbReference type="InterPro" id="IPR017770">
    <property type="entry name" value="RNA3'_term_phos_cyc_type_1"/>
</dbReference>
<dbReference type="RefSeq" id="WP_100906019.1">
    <property type="nucleotide sequence ID" value="NZ_CP017766.1"/>
</dbReference>
<keyword evidence="5" id="KW-0067">ATP-binding</keyword>
<feature type="binding site" evidence="5">
    <location>
        <begin position="286"/>
        <end position="290"/>
    </location>
    <ligand>
        <name>ATP</name>
        <dbReference type="ChEBI" id="CHEBI:30616"/>
    </ligand>
</feature>
<feature type="active site" description="Tele-AMP-histidine intermediate" evidence="5">
    <location>
        <position position="311"/>
    </location>
</feature>
<comment type="catalytic activity">
    <reaction evidence="5">
        <text>a 3'-end 3'-phospho-ribonucleotide-RNA + ATP = a 3'-end 2',3'-cyclophospho-ribonucleotide-RNA + AMP + diphosphate</text>
        <dbReference type="Rhea" id="RHEA:23976"/>
        <dbReference type="Rhea" id="RHEA-COMP:10463"/>
        <dbReference type="Rhea" id="RHEA-COMP:10464"/>
        <dbReference type="ChEBI" id="CHEBI:30616"/>
        <dbReference type="ChEBI" id="CHEBI:33019"/>
        <dbReference type="ChEBI" id="CHEBI:83062"/>
        <dbReference type="ChEBI" id="CHEBI:83064"/>
        <dbReference type="ChEBI" id="CHEBI:456215"/>
        <dbReference type="EC" id="6.5.1.4"/>
    </reaction>
</comment>
<evidence type="ECO:0000259" key="8">
    <source>
        <dbReference type="Pfam" id="PF05189"/>
    </source>
</evidence>
<gene>
    <name evidence="5" type="primary">rtcA</name>
    <name evidence="9" type="ORF">BK007_08565</name>
</gene>
<dbReference type="OrthoDB" id="7994at2157"/>
<keyword evidence="4 5" id="KW-0547">Nucleotide-binding</keyword>
<feature type="binding site" evidence="5">
    <location>
        <position position="100"/>
    </location>
    <ligand>
        <name>ATP</name>
        <dbReference type="ChEBI" id="CHEBI:30616"/>
    </ligand>
</feature>
<dbReference type="InterPro" id="IPR013791">
    <property type="entry name" value="RNA3'-term_phos_cycl_insert"/>
</dbReference>
<evidence type="ECO:0000256" key="6">
    <source>
        <dbReference type="NCBIfam" id="TIGR03399"/>
    </source>
</evidence>
<comment type="function">
    <text evidence="5">Catalyzes the conversion of 3'-phosphate to a 2',3'-cyclic phosphodiester at the end of RNA. The mechanism of action of the enzyme occurs in 3 steps: (A) adenylation of the enzyme by ATP; (B) transfer of adenylate to an RNA-N3'P to produce RNA-N3'PP5'A; (C) and attack of the adjacent 2'-hydroxyl on the 3'-phosphorus in the diester linkage to produce the cyclic end product. The biological role of this enzyme is unknown but it is likely to function in some aspects of cellular RNA processing.</text>
</comment>
<dbReference type="GO" id="GO:0005737">
    <property type="term" value="C:cytoplasm"/>
    <property type="evidence" value="ECO:0007669"/>
    <property type="project" value="UniProtKB-SubCell"/>
</dbReference>
<evidence type="ECO:0000256" key="3">
    <source>
        <dbReference type="ARBA" id="ARBA00022598"/>
    </source>
</evidence>
<comment type="similarity">
    <text evidence="1 5">Belongs to the RNA 3'-terminal cyclase family. Type 1 subfamily.</text>
</comment>
<dbReference type="AlphaFoldDB" id="A0A2H4VD74"/>
<evidence type="ECO:0000313" key="9">
    <source>
        <dbReference type="EMBL" id="AUB56044.1"/>
    </source>
</evidence>
<keyword evidence="3 5" id="KW-0436">Ligase</keyword>
<dbReference type="GO" id="GO:0003963">
    <property type="term" value="F:RNA-3'-phosphate cyclase activity"/>
    <property type="evidence" value="ECO:0007669"/>
    <property type="project" value="UniProtKB-UniRule"/>
</dbReference>
<dbReference type="CDD" id="cd00874">
    <property type="entry name" value="RNA_Cyclase_Class_II"/>
    <property type="match status" value="1"/>
</dbReference>
<evidence type="ECO:0000259" key="7">
    <source>
        <dbReference type="Pfam" id="PF01137"/>
    </source>
</evidence>
<dbReference type="Gene3D" id="3.30.360.20">
    <property type="entry name" value="RNA 3'-terminal phosphate cyclase, insert domain"/>
    <property type="match status" value="1"/>
</dbReference>
<protein>
    <recommendedName>
        <fullName evidence="2 5">RNA 3'-terminal phosphate cyclase</fullName>
        <shortName evidence="5">RNA cyclase</shortName>
        <shortName evidence="5">RNA-3'-phosphate cyclase</shortName>
        <ecNumber evidence="5 6">6.5.1.4</ecNumber>
    </recommendedName>
</protein>
<dbReference type="Proteomes" id="UP000232806">
    <property type="component" value="Chromosome"/>
</dbReference>
<dbReference type="Pfam" id="PF05189">
    <property type="entry name" value="RTC_insert"/>
    <property type="match status" value="1"/>
</dbReference>
<accession>A0A2H4VD74</accession>
<dbReference type="PANTHER" id="PTHR11096">
    <property type="entry name" value="RNA 3' TERMINAL PHOSPHATE CYCLASE"/>
    <property type="match status" value="1"/>
</dbReference>
<comment type="subcellular location">
    <subcellularLocation>
        <location evidence="5">Cytoplasm</location>
    </subcellularLocation>
</comment>
<dbReference type="InterPro" id="IPR023797">
    <property type="entry name" value="RNA3'_phos_cyclase_dom"/>
</dbReference>
<evidence type="ECO:0000256" key="4">
    <source>
        <dbReference type="ARBA" id="ARBA00022741"/>
    </source>
</evidence>
<dbReference type="SUPFAM" id="SSF55205">
    <property type="entry name" value="EPT/RTPC-like"/>
    <property type="match status" value="2"/>
</dbReference>
<feature type="domain" description="RNA 3'-terminal phosphate cyclase" evidence="7">
    <location>
        <begin position="8"/>
        <end position="329"/>
    </location>
</feature>
<dbReference type="Pfam" id="PF01137">
    <property type="entry name" value="RTC"/>
    <property type="match status" value="1"/>
</dbReference>
<evidence type="ECO:0000313" key="10">
    <source>
        <dbReference type="Proteomes" id="UP000232806"/>
    </source>
</evidence>
<dbReference type="NCBIfam" id="TIGR03399">
    <property type="entry name" value="RNA_3prim_cycl"/>
    <property type="match status" value="1"/>
</dbReference>
<evidence type="ECO:0000256" key="2">
    <source>
        <dbReference type="ARBA" id="ARBA00021428"/>
    </source>
</evidence>
<reference evidence="9 10" key="1">
    <citation type="submission" date="2016-10" db="EMBL/GenBank/DDBJ databases">
        <title>Comparative genomics between deep and shallow subseafloor isolates.</title>
        <authorList>
            <person name="Ishii S."/>
            <person name="Miller J.R."/>
            <person name="Sutton G."/>
            <person name="Suzuki S."/>
            <person name="Methe B."/>
            <person name="Inagaki F."/>
            <person name="Imachi H."/>
        </authorList>
    </citation>
    <scope>NUCLEOTIDE SEQUENCE [LARGE SCALE GENOMIC DNA]</scope>
    <source>
        <strain evidence="9 10">MO-MB1</strain>
    </source>
</reference>
<dbReference type="InterPro" id="IPR036553">
    <property type="entry name" value="RPTC_insert"/>
</dbReference>
<dbReference type="PIRSF" id="PIRSF005378">
    <property type="entry name" value="RNA3'_term_phos_cycl_euk"/>
    <property type="match status" value="1"/>
</dbReference>
<dbReference type="GeneID" id="35121646"/>
<dbReference type="InterPro" id="IPR000228">
    <property type="entry name" value="RNA3'_term_phos_cyc"/>
</dbReference>
<dbReference type="GO" id="GO:0005524">
    <property type="term" value="F:ATP binding"/>
    <property type="evidence" value="ECO:0007669"/>
    <property type="project" value="UniProtKB-KW"/>
</dbReference>
<dbReference type="EC" id="6.5.1.4" evidence="5 6"/>
<dbReference type="EMBL" id="CP017766">
    <property type="protein sequence ID" value="AUB56044.1"/>
    <property type="molecule type" value="Genomic_DNA"/>
</dbReference>
<dbReference type="InterPro" id="IPR037136">
    <property type="entry name" value="RNA3'_phos_cyclase_dom_sf"/>
</dbReference>
<evidence type="ECO:0000256" key="5">
    <source>
        <dbReference type="HAMAP-Rule" id="MF_00200"/>
    </source>
</evidence>
<feature type="domain" description="RNA 3'-terminal phosphate cyclase insert" evidence="8">
    <location>
        <begin position="184"/>
        <end position="276"/>
    </location>
</feature>
<keyword evidence="5" id="KW-0963">Cytoplasm</keyword>
<dbReference type="GO" id="GO:0006396">
    <property type="term" value="P:RNA processing"/>
    <property type="evidence" value="ECO:0007669"/>
    <property type="project" value="UniProtKB-UniRule"/>
</dbReference>
<sequence length="342" mass="36531">MLEINGSYGEGGGALLRVSTALSSVTGKAFTIRDIRSNRPKPGLMPQHLKAAITLGKISNATVEGLELGSTQITFTPGQLTGGKMEVDIQTAGSITLILQALMIPSIFTDQGVEIMIKGGTDVQWAPPVDYMEQVTLPVLQAMGISISLELLQRGYYPRGGGVLKACIEPVKKLNPLKLHELEVDFIKGISYSSQLPSHISIRQARTAEETIRNAGYESNIEIKTDNNTSSPGSGLVLWSEVKGRKIPRVGASSLGKPGKRAEIVGKEAAQGILSCLSRGAALDQYMGDQIIPYLALAGSSSVRTSHLTQHTLTNIYATEKFTGKKFHIDGGLGEVTTLTVE</sequence>
<organism evidence="9 10">
    <name type="scientific">Methanobacterium subterraneum</name>
    <dbReference type="NCBI Taxonomy" id="59277"/>
    <lineage>
        <taxon>Archaea</taxon>
        <taxon>Methanobacteriati</taxon>
        <taxon>Methanobacteriota</taxon>
        <taxon>Methanomada group</taxon>
        <taxon>Methanobacteria</taxon>
        <taxon>Methanobacteriales</taxon>
        <taxon>Methanobacteriaceae</taxon>
        <taxon>Methanobacterium</taxon>
    </lineage>
</organism>
<dbReference type="PANTHER" id="PTHR11096:SF0">
    <property type="entry name" value="RNA 3'-TERMINAL PHOSPHATE CYCLASE"/>
    <property type="match status" value="1"/>
</dbReference>
<dbReference type="InterPro" id="IPR020719">
    <property type="entry name" value="RNA3'_term_phos_cycl-like_CS"/>
</dbReference>
<dbReference type="Gene3D" id="3.65.10.20">
    <property type="entry name" value="RNA 3'-terminal phosphate cyclase domain"/>
    <property type="match status" value="1"/>
</dbReference>
<evidence type="ECO:0000256" key="1">
    <source>
        <dbReference type="ARBA" id="ARBA00009206"/>
    </source>
</evidence>
<proteinExistence type="inferred from homology"/>
<dbReference type="PROSITE" id="PS01287">
    <property type="entry name" value="RTC"/>
    <property type="match status" value="1"/>
</dbReference>
<dbReference type="InterPro" id="IPR013792">
    <property type="entry name" value="RNA3'P_cycl/enolpyr_Trfase_a/b"/>
</dbReference>
<name>A0A2H4VD74_9EURY</name>